<name>A0A8K0P004_LADFU</name>
<gene>
    <name evidence="1" type="ORF">J437_LFUL003868</name>
</gene>
<dbReference type="PANTHER" id="PTHR21301:SF11">
    <property type="entry name" value="GIY-YIG DOMAIN-CONTAINING PROTEIN"/>
    <property type="match status" value="1"/>
</dbReference>
<accession>A0A8K0P004</accession>
<dbReference type="PANTHER" id="PTHR21301">
    <property type="entry name" value="REVERSE TRANSCRIPTASE"/>
    <property type="match status" value="1"/>
</dbReference>
<reference evidence="1" key="2">
    <citation type="submission" date="2017-10" db="EMBL/GenBank/DDBJ databases">
        <title>Ladona fulva Genome sequencing and assembly.</title>
        <authorList>
            <person name="Murali S."/>
            <person name="Richards S."/>
            <person name="Bandaranaike D."/>
            <person name="Bellair M."/>
            <person name="Blankenburg K."/>
            <person name="Chao H."/>
            <person name="Dinh H."/>
            <person name="Doddapaneni H."/>
            <person name="Dugan-Rocha S."/>
            <person name="Elkadiri S."/>
            <person name="Gnanaolivu R."/>
            <person name="Hernandez B."/>
            <person name="Skinner E."/>
            <person name="Javaid M."/>
            <person name="Lee S."/>
            <person name="Li M."/>
            <person name="Ming W."/>
            <person name="Munidasa M."/>
            <person name="Muniz J."/>
            <person name="Nguyen L."/>
            <person name="Hughes D."/>
            <person name="Osuji N."/>
            <person name="Pu L.-L."/>
            <person name="Puazo M."/>
            <person name="Qu C."/>
            <person name="Quiroz J."/>
            <person name="Raj R."/>
            <person name="Weissenberger G."/>
            <person name="Xin Y."/>
            <person name="Zou X."/>
            <person name="Han Y."/>
            <person name="Worley K."/>
            <person name="Muzny D."/>
            <person name="Gibbs R."/>
        </authorList>
    </citation>
    <scope>NUCLEOTIDE SEQUENCE</scope>
    <source>
        <strain evidence="1">Sampled in the wild</strain>
    </source>
</reference>
<sequence>MSRQTKKYDHLASSIPAITPLNPDRIVVNLLDDEIGKTTRSVLAKGLNLAPSAVPYRDFIVAVEPAIRFLPRENAEEVRSQISLALKRDVPPKPNIPWKEKEVLRRLKDNPNIVVLPADKGNATVLLKMNSYYEKVGEILSDPAYQLIPRDPTESLTRKTSILLKKSGLPPETCKGLLPQAAVPPRLYGLPKIHKGSPLYLIVSAIKSPTYPLVKYLTKLLAPLMGHNQHHLQNSTEFGRKLSQFKVEPYNIMVTFDLVSLFTKVPIKNTLNHLESRFDKGITDLFHHTLNSTYFLYQGRNIFLPFPI</sequence>
<reference evidence="1" key="1">
    <citation type="submission" date="2013-04" db="EMBL/GenBank/DDBJ databases">
        <authorList>
            <person name="Qu J."/>
            <person name="Murali S.C."/>
            <person name="Bandaranaike D."/>
            <person name="Bellair M."/>
            <person name="Blankenburg K."/>
            <person name="Chao H."/>
            <person name="Dinh H."/>
            <person name="Doddapaneni H."/>
            <person name="Downs B."/>
            <person name="Dugan-Rocha S."/>
            <person name="Elkadiri S."/>
            <person name="Gnanaolivu R.D."/>
            <person name="Hernandez B."/>
            <person name="Javaid M."/>
            <person name="Jayaseelan J.C."/>
            <person name="Lee S."/>
            <person name="Li M."/>
            <person name="Ming W."/>
            <person name="Munidasa M."/>
            <person name="Muniz J."/>
            <person name="Nguyen L."/>
            <person name="Ongeri F."/>
            <person name="Osuji N."/>
            <person name="Pu L.-L."/>
            <person name="Puazo M."/>
            <person name="Qu C."/>
            <person name="Quiroz J."/>
            <person name="Raj R."/>
            <person name="Weissenberger G."/>
            <person name="Xin Y."/>
            <person name="Zou X."/>
            <person name="Han Y."/>
            <person name="Richards S."/>
            <person name="Worley K."/>
            <person name="Muzny D."/>
            <person name="Gibbs R."/>
        </authorList>
    </citation>
    <scope>NUCLEOTIDE SEQUENCE</scope>
    <source>
        <strain evidence="1">Sampled in the wild</strain>
    </source>
</reference>
<evidence type="ECO:0000313" key="1">
    <source>
        <dbReference type="EMBL" id="KAG8228396.1"/>
    </source>
</evidence>
<protein>
    <recommendedName>
        <fullName evidence="3">Reverse transcriptase domain-containing protein</fullName>
    </recommendedName>
</protein>
<keyword evidence="2" id="KW-1185">Reference proteome</keyword>
<comment type="caution">
    <text evidence="1">The sequence shown here is derived from an EMBL/GenBank/DDBJ whole genome shotgun (WGS) entry which is preliminary data.</text>
</comment>
<dbReference type="AlphaFoldDB" id="A0A8K0P004"/>
<dbReference type="EMBL" id="KZ308371">
    <property type="protein sequence ID" value="KAG8228396.1"/>
    <property type="molecule type" value="Genomic_DNA"/>
</dbReference>
<proteinExistence type="predicted"/>
<dbReference type="Proteomes" id="UP000792457">
    <property type="component" value="Unassembled WGS sequence"/>
</dbReference>
<evidence type="ECO:0008006" key="3">
    <source>
        <dbReference type="Google" id="ProtNLM"/>
    </source>
</evidence>
<evidence type="ECO:0000313" key="2">
    <source>
        <dbReference type="Proteomes" id="UP000792457"/>
    </source>
</evidence>
<organism evidence="1 2">
    <name type="scientific">Ladona fulva</name>
    <name type="common">Scarce chaser dragonfly</name>
    <name type="synonym">Libellula fulva</name>
    <dbReference type="NCBI Taxonomy" id="123851"/>
    <lineage>
        <taxon>Eukaryota</taxon>
        <taxon>Metazoa</taxon>
        <taxon>Ecdysozoa</taxon>
        <taxon>Arthropoda</taxon>
        <taxon>Hexapoda</taxon>
        <taxon>Insecta</taxon>
        <taxon>Pterygota</taxon>
        <taxon>Palaeoptera</taxon>
        <taxon>Odonata</taxon>
        <taxon>Epiprocta</taxon>
        <taxon>Anisoptera</taxon>
        <taxon>Libelluloidea</taxon>
        <taxon>Libellulidae</taxon>
        <taxon>Ladona</taxon>
    </lineage>
</organism>
<dbReference type="OrthoDB" id="6782675at2759"/>